<dbReference type="Gene3D" id="3.20.20.80">
    <property type="entry name" value="Glycosidases"/>
    <property type="match status" value="2"/>
</dbReference>
<comment type="caution">
    <text evidence="5">The sequence shown here is derived from an EMBL/GenBank/DDBJ whole genome shotgun (WGS) entry which is preliminary data.</text>
</comment>
<organism evidence="5 6">
    <name type="scientific">Escallonia herrerae</name>
    <dbReference type="NCBI Taxonomy" id="1293975"/>
    <lineage>
        <taxon>Eukaryota</taxon>
        <taxon>Viridiplantae</taxon>
        <taxon>Streptophyta</taxon>
        <taxon>Embryophyta</taxon>
        <taxon>Tracheophyta</taxon>
        <taxon>Spermatophyta</taxon>
        <taxon>Magnoliopsida</taxon>
        <taxon>eudicotyledons</taxon>
        <taxon>Gunneridae</taxon>
        <taxon>Pentapetalae</taxon>
        <taxon>asterids</taxon>
        <taxon>campanulids</taxon>
        <taxon>Escalloniales</taxon>
        <taxon>Escalloniaceae</taxon>
        <taxon>Escallonia</taxon>
    </lineage>
</organism>
<evidence type="ECO:0000313" key="6">
    <source>
        <dbReference type="Proteomes" id="UP001188597"/>
    </source>
</evidence>
<dbReference type="PRINTS" id="PR00131">
    <property type="entry name" value="GLHYDRLASE1"/>
</dbReference>
<evidence type="ECO:0000256" key="3">
    <source>
        <dbReference type="ARBA" id="ARBA00023295"/>
    </source>
</evidence>
<proteinExistence type="inferred from homology"/>
<dbReference type="Proteomes" id="UP001188597">
    <property type="component" value="Unassembled WGS sequence"/>
</dbReference>
<comment type="similarity">
    <text evidence="1 4">Belongs to the glycosyl hydrolase 1 family.</text>
</comment>
<dbReference type="GO" id="GO:0008422">
    <property type="term" value="F:beta-glucosidase activity"/>
    <property type="evidence" value="ECO:0007669"/>
    <property type="project" value="TreeGrafter"/>
</dbReference>
<reference evidence="5" key="1">
    <citation type="submission" date="2022-12" db="EMBL/GenBank/DDBJ databases">
        <title>Draft genome assemblies for two species of Escallonia (Escalloniales).</title>
        <authorList>
            <person name="Chanderbali A."/>
            <person name="Dervinis C."/>
            <person name="Anghel I."/>
            <person name="Soltis D."/>
            <person name="Soltis P."/>
            <person name="Zapata F."/>
        </authorList>
    </citation>
    <scope>NUCLEOTIDE SEQUENCE</scope>
    <source>
        <strain evidence="5">UCBG64.0493</strain>
        <tissue evidence="5">Leaf</tissue>
    </source>
</reference>
<sequence length="486" mass="55866">MEIPLSTASRPPTGSLRGAFPEGFMFGTATSAFQIEGATTEKESGRKPSVWDTFAKEEAGRETGGVNEEGKKFYNDLIDELKANGYASTSTQLTCYHKVYYNAILYAGIEPFVCLFHWDFPQALEDEYGGFMPHRSCHHDPPVVKDFVDYADFCFRTYGDRVKHWITICGPWSYAYSGYGVGTFAPGRGYSLSENQQLLEMSVFPASRHFSLLRLNTRSSFDLDLGDPGREPYTLPNGEVGEIGIILQQMWPIPYSQSKEDQGAAQRAKDFMLGWFMEPLIFGDYPKSMKALVGRRLPKFTPQESRMIKGTYDFIALNYYTANYSVNAPDHSHGKPHVARDSQDHETSWIHEYPEGLLDYLLYVKNKYNDPKIYIAENGIDQYDDPESPLPLWEALSDYKRVSYYNKHLSILKTAIDKYGVKVKGYFTWSLLDNFEWNSSLPPRYGHFYVDYNDNLKRYPKLSAEWFKTHLQKPLPFPPSWTRDEK</sequence>
<evidence type="ECO:0000256" key="2">
    <source>
        <dbReference type="ARBA" id="ARBA00022801"/>
    </source>
</evidence>
<dbReference type="SUPFAM" id="SSF51445">
    <property type="entry name" value="(Trans)glycosidases"/>
    <property type="match status" value="1"/>
</dbReference>
<dbReference type="AlphaFoldDB" id="A0AA89AIK2"/>
<evidence type="ECO:0000256" key="1">
    <source>
        <dbReference type="ARBA" id="ARBA00010838"/>
    </source>
</evidence>
<gene>
    <name evidence="5" type="ORF">RJ639_019823</name>
</gene>
<protein>
    <recommendedName>
        <fullName evidence="7">Beta-glucosidase</fullName>
    </recommendedName>
</protein>
<keyword evidence="6" id="KW-1185">Reference proteome</keyword>
<keyword evidence="2" id="KW-0378">Hydrolase</keyword>
<dbReference type="PANTHER" id="PTHR10353">
    <property type="entry name" value="GLYCOSYL HYDROLASE"/>
    <property type="match status" value="1"/>
</dbReference>
<evidence type="ECO:0000256" key="4">
    <source>
        <dbReference type="RuleBase" id="RU003690"/>
    </source>
</evidence>
<dbReference type="InterPro" id="IPR017853">
    <property type="entry name" value="GH"/>
</dbReference>
<dbReference type="InterPro" id="IPR001360">
    <property type="entry name" value="Glyco_hydro_1"/>
</dbReference>
<dbReference type="Pfam" id="PF00232">
    <property type="entry name" value="Glyco_hydro_1"/>
    <property type="match status" value="2"/>
</dbReference>
<keyword evidence="3" id="KW-0326">Glycosidase</keyword>
<dbReference type="PROSITE" id="PS00653">
    <property type="entry name" value="GLYCOSYL_HYDROL_F1_2"/>
    <property type="match status" value="1"/>
</dbReference>
<dbReference type="EMBL" id="JAVXUP010002185">
    <property type="protein sequence ID" value="KAK3004979.1"/>
    <property type="molecule type" value="Genomic_DNA"/>
</dbReference>
<dbReference type="GO" id="GO:0005975">
    <property type="term" value="P:carbohydrate metabolic process"/>
    <property type="evidence" value="ECO:0007669"/>
    <property type="project" value="InterPro"/>
</dbReference>
<evidence type="ECO:0000313" key="5">
    <source>
        <dbReference type="EMBL" id="KAK3004979.1"/>
    </source>
</evidence>
<name>A0AA89AIK2_9ASTE</name>
<dbReference type="InterPro" id="IPR033132">
    <property type="entry name" value="GH_1_N_CS"/>
</dbReference>
<dbReference type="PANTHER" id="PTHR10353:SF137">
    <property type="entry name" value="MYROSINASE 3-RELATED"/>
    <property type="match status" value="1"/>
</dbReference>
<accession>A0AA89AIK2</accession>
<evidence type="ECO:0008006" key="7">
    <source>
        <dbReference type="Google" id="ProtNLM"/>
    </source>
</evidence>